<keyword evidence="1" id="KW-0812">Transmembrane</keyword>
<dbReference type="InParanoid" id="A0A2T3AWD6"/>
<evidence type="ECO:0000256" key="1">
    <source>
        <dbReference type="SAM" id="Phobius"/>
    </source>
</evidence>
<organism evidence="2 3">
    <name type="scientific">Amorphotheca resinae ATCC 22711</name>
    <dbReference type="NCBI Taxonomy" id="857342"/>
    <lineage>
        <taxon>Eukaryota</taxon>
        <taxon>Fungi</taxon>
        <taxon>Dikarya</taxon>
        <taxon>Ascomycota</taxon>
        <taxon>Pezizomycotina</taxon>
        <taxon>Leotiomycetes</taxon>
        <taxon>Helotiales</taxon>
        <taxon>Amorphothecaceae</taxon>
        <taxon>Amorphotheca</taxon>
    </lineage>
</organism>
<name>A0A2T3AWD6_AMORE</name>
<dbReference type="STRING" id="857342.A0A2T3AWD6"/>
<feature type="transmembrane region" description="Helical" evidence="1">
    <location>
        <begin position="12"/>
        <end position="35"/>
    </location>
</feature>
<keyword evidence="3" id="KW-1185">Reference proteome</keyword>
<dbReference type="GeneID" id="36573455"/>
<evidence type="ECO:0000313" key="2">
    <source>
        <dbReference type="EMBL" id="PSS12996.1"/>
    </source>
</evidence>
<sequence>MASAPDIITYIGVPLAVLGVLPIIYNTISTLATLAKVRRMLRRSRLVGITRGDVVNRVIEVELPRYTLAPLHREREYKDYWRLSDYPSRIPGGSWTIFNWKSNAIGLKTQRLDYSDQLRQPQAEIGFEELLSFLLDLGAVPDPVGFRMLRTSGLWIPAGTPLLLSPDRTEKVLTIAPLDDSDGHLSLAVYWSSNWDMRDQNSLPPYWVLIKGIPPTRPVSKVDGTAEQPSDGIDGSTVSVEVKGSTALQYMPLAPPAIRCQVGINGVISAVPDDFDAQMFESLDVRHLEVDESGLNTAGIWFASALTALSTSSQTILWNYKIPSDILAFSKKDTIPCGILVLLDLVEESATPEWATKYDDEEEEREAKFRKMNEQARAVLRESQLPPDQRAAAFRERAQRQHEDWVAGLNATRRRDEQRAETRMMEALQSPKWGNKLIAGKVLPWLQKEGHVDASHDSKRAVEVLLWKLINDPPMTRDLARMLDQWKAFVDNGGLRKADYLTLKENKVMFGYASLLLAVIEDSVMAALGSLAMDLQECIRIWKRVRLG</sequence>
<dbReference type="RefSeq" id="XP_024718987.1">
    <property type="nucleotide sequence ID" value="XM_024865374.1"/>
</dbReference>
<reference evidence="2 3" key="1">
    <citation type="journal article" date="2018" name="New Phytol.">
        <title>Comparative genomics and transcriptomics depict ericoid mycorrhizal fungi as versatile saprotrophs and plant mutualists.</title>
        <authorList>
            <person name="Martino E."/>
            <person name="Morin E."/>
            <person name="Grelet G.A."/>
            <person name="Kuo A."/>
            <person name="Kohler A."/>
            <person name="Daghino S."/>
            <person name="Barry K.W."/>
            <person name="Cichocki N."/>
            <person name="Clum A."/>
            <person name="Dockter R.B."/>
            <person name="Hainaut M."/>
            <person name="Kuo R.C."/>
            <person name="LaButti K."/>
            <person name="Lindahl B.D."/>
            <person name="Lindquist E.A."/>
            <person name="Lipzen A."/>
            <person name="Khouja H.R."/>
            <person name="Magnuson J."/>
            <person name="Murat C."/>
            <person name="Ohm R.A."/>
            <person name="Singer S.W."/>
            <person name="Spatafora J.W."/>
            <person name="Wang M."/>
            <person name="Veneault-Fourrey C."/>
            <person name="Henrissat B."/>
            <person name="Grigoriev I.V."/>
            <person name="Martin F.M."/>
            <person name="Perotto S."/>
        </authorList>
    </citation>
    <scope>NUCLEOTIDE SEQUENCE [LARGE SCALE GENOMIC DNA]</scope>
    <source>
        <strain evidence="2 3">ATCC 22711</strain>
    </source>
</reference>
<dbReference type="EMBL" id="KZ679014">
    <property type="protein sequence ID" value="PSS12996.1"/>
    <property type="molecule type" value="Genomic_DNA"/>
</dbReference>
<accession>A0A2T3AWD6</accession>
<dbReference type="OrthoDB" id="3166386at2759"/>
<keyword evidence="1" id="KW-1133">Transmembrane helix</keyword>
<dbReference type="Proteomes" id="UP000241818">
    <property type="component" value="Unassembled WGS sequence"/>
</dbReference>
<keyword evidence="1" id="KW-0472">Membrane</keyword>
<proteinExistence type="predicted"/>
<protein>
    <submittedName>
        <fullName evidence="2">Uncharacterized protein</fullName>
    </submittedName>
</protein>
<evidence type="ECO:0000313" key="3">
    <source>
        <dbReference type="Proteomes" id="UP000241818"/>
    </source>
</evidence>
<gene>
    <name evidence="2" type="ORF">M430DRAFT_263459</name>
</gene>
<dbReference type="AlphaFoldDB" id="A0A2T3AWD6"/>